<dbReference type="SMART" id="SM00267">
    <property type="entry name" value="GGDEF"/>
    <property type="match status" value="1"/>
</dbReference>
<dbReference type="RefSeq" id="WP_414859577.1">
    <property type="nucleotide sequence ID" value="NZ_CP180191.1"/>
</dbReference>
<dbReference type="Gene3D" id="3.30.70.270">
    <property type="match status" value="1"/>
</dbReference>
<dbReference type="InterPro" id="IPR029787">
    <property type="entry name" value="Nucleotide_cyclase"/>
</dbReference>
<organism evidence="5 6">
    <name type="scientific">Piscinibacterium candidicorallinum</name>
    <dbReference type="NCBI Taxonomy" id="1793872"/>
    <lineage>
        <taxon>Bacteria</taxon>
        <taxon>Pseudomonadati</taxon>
        <taxon>Pseudomonadota</taxon>
        <taxon>Betaproteobacteria</taxon>
        <taxon>Burkholderiales</taxon>
        <taxon>Piscinibacterium</taxon>
    </lineage>
</organism>
<dbReference type="InterPro" id="IPR000160">
    <property type="entry name" value="GGDEF_dom"/>
</dbReference>
<evidence type="ECO:0000256" key="1">
    <source>
        <dbReference type="ARBA" id="ARBA00012528"/>
    </source>
</evidence>
<keyword evidence="3" id="KW-0472">Membrane</keyword>
<dbReference type="SUPFAM" id="SSF55073">
    <property type="entry name" value="Nucleotide cyclase"/>
    <property type="match status" value="1"/>
</dbReference>
<evidence type="ECO:0000259" key="4">
    <source>
        <dbReference type="PROSITE" id="PS50887"/>
    </source>
</evidence>
<feature type="domain" description="GGDEF" evidence="4">
    <location>
        <begin position="246"/>
        <end position="376"/>
    </location>
</feature>
<evidence type="ECO:0000313" key="5">
    <source>
        <dbReference type="EMBL" id="MFC3147527.1"/>
    </source>
</evidence>
<dbReference type="PROSITE" id="PS50887">
    <property type="entry name" value="GGDEF"/>
    <property type="match status" value="1"/>
</dbReference>
<feature type="transmembrane region" description="Helical" evidence="3">
    <location>
        <begin position="143"/>
        <end position="163"/>
    </location>
</feature>
<keyword evidence="3" id="KW-1133">Transmembrane helix</keyword>
<reference evidence="6" key="1">
    <citation type="journal article" date="2019" name="Int. J. Syst. Evol. Microbiol.">
        <title>The Global Catalogue of Microorganisms (GCM) 10K type strain sequencing project: providing services to taxonomists for standard genome sequencing and annotation.</title>
        <authorList>
            <consortium name="The Broad Institute Genomics Platform"/>
            <consortium name="The Broad Institute Genome Sequencing Center for Infectious Disease"/>
            <person name="Wu L."/>
            <person name="Ma J."/>
        </authorList>
    </citation>
    <scope>NUCLEOTIDE SEQUENCE [LARGE SCALE GENOMIC DNA]</scope>
    <source>
        <strain evidence="6">KCTC 52168</strain>
    </source>
</reference>
<feature type="transmembrane region" description="Helical" evidence="3">
    <location>
        <begin position="56"/>
        <end position="78"/>
    </location>
</feature>
<dbReference type="EMBL" id="JBHRTI010000004">
    <property type="protein sequence ID" value="MFC3147527.1"/>
    <property type="molecule type" value="Genomic_DNA"/>
</dbReference>
<evidence type="ECO:0000256" key="2">
    <source>
        <dbReference type="ARBA" id="ARBA00034247"/>
    </source>
</evidence>
<dbReference type="PANTHER" id="PTHR45138:SF9">
    <property type="entry name" value="DIGUANYLATE CYCLASE DGCM-RELATED"/>
    <property type="match status" value="1"/>
</dbReference>
<evidence type="ECO:0000256" key="3">
    <source>
        <dbReference type="SAM" id="Phobius"/>
    </source>
</evidence>
<name>A0ABV7H1P4_9BURK</name>
<evidence type="ECO:0000313" key="6">
    <source>
        <dbReference type="Proteomes" id="UP001595556"/>
    </source>
</evidence>
<dbReference type="InterPro" id="IPR050469">
    <property type="entry name" value="Diguanylate_Cyclase"/>
</dbReference>
<dbReference type="NCBIfam" id="TIGR00254">
    <property type="entry name" value="GGDEF"/>
    <property type="match status" value="1"/>
</dbReference>
<dbReference type="PANTHER" id="PTHR45138">
    <property type="entry name" value="REGULATORY COMPONENTS OF SENSORY TRANSDUCTION SYSTEM"/>
    <property type="match status" value="1"/>
</dbReference>
<dbReference type="EC" id="2.7.7.65" evidence="1"/>
<protein>
    <recommendedName>
        <fullName evidence="1">diguanylate cyclase</fullName>
        <ecNumber evidence="1">2.7.7.65</ecNumber>
    </recommendedName>
</protein>
<sequence length="376" mass="40760">MFMIAALLGLAMGAIVLLMQRSAPSSVRGLLETGWSAIAFAVASLLIALRDHVPEILSFLLANVMLYVALAANAHGVARFYHRSDLARPIYGIALLCSVIYCIIYALGAGIQGRVYVYTGVLLVLFGIKTWLLLRETRGNRGIGWGIMLVLTVTMMLLASARALAFATSPVADSVFSQHPINIAHGVGSMFALVFMTLAFILAVNERYRQVLQDLAYTDSLTGLMNRRAFMDAMAREHAKVQRGQSSYCVAVADLDHFKRINDALGHAAGDRVLESFASRVQACIRPGDVVGRIGGEEFAIGLPGVSQADGMQIIERIRKLVAATPVNWRGQPVMITVSIGLSRCKDADTSFEQVLLRADQALYDAKLTRDATAAK</sequence>
<dbReference type="Pfam" id="PF00990">
    <property type="entry name" value="GGDEF"/>
    <property type="match status" value="1"/>
</dbReference>
<proteinExistence type="predicted"/>
<accession>A0ABV7H1P4</accession>
<feature type="transmembrane region" description="Helical" evidence="3">
    <location>
        <begin position="115"/>
        <end position="134"/>
    </location>
</feature>
<feature type="transmembrane region" description="Helical" evidence="3">
    <location>
        <begin position="183"/>
        <end position="204"/>
    </location>
</feature>
<dbReference type="InterPro" id="IPR043128">
    <property type="entry name" value="Rev_trsase/Diguanyl_cyclase"/>
</dbReference>
<gene>
    <name evidence="5" type="ORF">ACFOEN_07720</name>
</gene>
<comment type="catalytic activity">
    <reaction evidence="2">
        <text>2 GTP = 3',3'-c-di-GMP + 2 diphosphate</text>
        <dbReference type="Rhea" id="RHEA:24898"/>
        <dbReference type="ChEBI" id="CHEBI:33019"/>
        <dbReference type="ChEBI" id="CHEBI:37565"/>
        <dbReference type="ChEBI" id="CHEBI:58805"/>
        <dbReference type="EC" id="2.7.7.65"/>
    </reaction>
</comment>
<keyword evidence="3" id="KW-0812">Transmembrane</keyword>
<feature type="transmembrane region" description="Helical" evidence="3">
    <location>
        <begin position="90"/>
        <end position="109"/>
    </location>
</feature>
<keyword evidence="6" id="KW-1185">Reference proteome</keyword>
<dbReference type="CDD" id="cd01949">
    <property type="entry name" value="GGDEF"/>
    <property type="match status" value="1"/>
</dbReference>
<dbReference type="Proteomes" id="UP001595556">
    <property type="component" value="Unassembled WGS sequence"/>
</dbReference>
<comment type="caution">
    <text evidence="5">The sequence shown here is derived from an EMBL/GenBank/DDBJ whole genome shotgun (WGS) entry which is preliminary data.</text>
</comment>